<comment type="caution">
    <text evidence="2">The sequence shown here is derived from an EMBL/GenBank/DDBJ whole genome shotgun (WGS) entry which is preliminary data.</text>
</comment>
<protein>
    <submittedName>
        <fullName evidence="2">Uncharacterized protein</fullName>
    </submittedName>
</protein>
<keyword evidence="1" id="KW-0472">Membrane</keyword>
<accession>A0ABD0UV05</accession>
<evidence type="ECO:0000313" key="3">
    <source>
        <dbReference type="Proteomes" id="UP001552299"/>
    </source>
</evidence>
<reference evidence="2 3" key="1">
    <citation type="journal article" date="2024" name="Plant Biotechnol. J.">
        <title>Dendrobium thyrsiflorum genome and its molecular insights into genes involved in important horticultural traits.</title>
        <authorList>
            <person name="Chen B."/>
            <person name="Wang J.Y."/>
            <person name="Zheng P.J."/>
            <person name="Li K.L."/>
            <person name="Liang Y.M."/>
            <person name="Chen X.F."/>
            <person name="Zhang C."/>
            <person name="Zhao X."/>
            <person name="He X."/>
            <person name="Zhang G.Q."/>
            <person name="Liu Z.J."/>
            <person name="Xu Q."/>
        </authorList>
    </citation>
    <scope>NUCLEOTIDE SEQUENCE [LARGE SCALE GENOMIC DNA]</scope>
    <source>
        <strain evidence="2">GZMU011</strain>
    </source>
</reference>
<organism evidence="2 3">
    <name type="scientific">Dendrobium thyrsiflorum</name>
    <name type="common">Pinecone-like raceme dendrobium</name>
    <name type="synonym">Orchid</name>
    <dbReference type="NCBI Taxonomy" id="117978"/>
    <lineage>
        <taxon>Eukaryota</taxon>
        <taxon>Viridiplantae</taxon>
        <taxon>Streptophyta</taxon>
        <taxon>Embryophyta</taxon>
        <taxon>Tracheophyta</taxon>
        <taxon>Spermatophyta</taxon>
        <taxon>Magnoliopsida</taxon>
        <taxon>Liliopsida</taxon>
        <taxon>Asparagales</taxon>
        <taxon>Orchidaceae</taxon>
        <taxon>Epidendroideae</taxon>
        <taxon>Malaxideae</taxon>
        <taxon>Dendrobiinae</taxon>
        <taxon>Dendrobium</taxon>
    </lineage>
</organism>
<dbReference type="AlphaFoldDB" id="A0ABD0UV05"/>
<sequence length="142" mass="16377">MRLNGKKVLGLEKDLKLEKILIWEREEHALHNKIGGMVEIMTKAFKYNFLIFAACRSPVIIQQANSKKNEDLYQALTHRYYHDNFLLNFFLINLNLFSAIMVDKIFARGGAAPIATAPAVPTIIREFGLEVIYFDIWRDGAF</sequence>
<proteinExistence type="predicted"/>
<dbReference type="EMBL" id="JANQDX010000012">
    <property type="protein sequence ID" value="KAL0914302.1"/>
    <property type="molecule type" value="Genomic_DNA"/>
</dbReference>
<feature type="transmembrane region" description="Helical" evidence="1">
    <location>
        <begin position="85"/>
        <end position="102"/>
    </location>
</feature>
<evidence type="ECO:0000313" key="2">
    <source>
        <dbReference type="EMBL" id="KAL0914302.1"/>
    </source>
</evidence>
<keyword evidence="3" id="KW-1185">Reference proteome</keyword>
<keyword evidence="1" id="KW-1133">Transmembrane helix</keyword>
<dbReference type="Proteomes" id="UP001552299">
    <property type="component" value="Unassembled WGS sequence"/>
</dbReference>
<name>A0ABD0UV05_DENTH</name>
<evidence type="ECO:0000256" key="1">
    <source>
        <dbReference type="SAM" id="Phobius"/>
    </source>
</evidence>
<keyword evidence="1" id="KW-0812">Transmembrane</keyword>
<gene>
    <name evidence="2" type="ORF">M5K25_014638</name>
</gene>